<dbReference type="InterPro" id="IPR001082">
    <property type="entry name" value="Pilin"/>
</dbReference>
<protein>
    <submittedName>
        <fullName evidence="6">Prepilin-type N-terminal cleavage/methylation domain-containing protein</fullName>
    </submittedName>
</protein>
<name>A0A918U933_9NEIS</name>
<dbReference type="Proteomes" id="UP000645257">
    <property type="component" value="Unassembled WGS sequence"/>
</dbReference>
<evidence type="ECO:0000256" key="1">
    <source>
        <dbReference type="ARBA" id="ARBA00005233"/>
    </source>
</evidence>
<evidence type="ECO:0000313" key="6">
    <source>
        <dbReference type="EMBL" id="GGY10101.1"/>
    </source>
</evidence>
<dbReference type="PROSITE" id="PS00409">
    <property type="entry name" value="PROKAR_NTER_METHYL"/>
    <property type="match status" value="1"/>
</dbReference>
<dbReference type="GO" id="GO:0009289">
    <property type="term" value="C:pilus"/>
    <property type="evidence" value="ECO:0007669"/>
    <property type="project" value="InterPro"/>
</dbReference>
<evidence type="ECO:0000256" key="2">
    <source>
        <dbReference type="ARBA" id="ARBA00022481"/>
    </source>
</evidence>
<organism evidence="6 7">
    <name type="scientific">Paludibacterium paludis</name>
    <dbReference type="NCBI Taxonomy" id="1225769"/>
    <lineage>
        <taxon>Bacteria</taxon>
        <taxon>Pseudomonadati</taxon>
        <taxon>Pseudomonadota</taxon>
        <taxon>Betaproteobacteria</taxon>
        <taxon>Neisseriales</taxon>
        <taxon>Chromobacteriaceae</taxon>
        <taxon>Paludibacterium</taxon>
    </lineage>
</organism>
<evidence type="ECO:0000256" key="5">
    <source>
        <dbReference type="SAM" id="Phobius"/>
    </source>
</evidence>
<keyword evidence="3" id="KW-1015">Disulfide bond</keyword>
<keyword evidence="5" id="KW-0472">Membrane</keyword>
<dbReference type="SUPFAM" id="SSF54523">
    <property type="entry name" value="Pili subunits"/>
    <property type="match status" value="1"/>
</dbReference>
<dbReference type="InterPro" id="IPR045584">
    <property type="entry name" value="Pilin-like"/>
</dbReference>
<dbReference type="EMBL" id="BMYX01000004">
    <property type="protein sequence ID" value="GGY10101.1"/>
    <property type="molecule type" value="Genomic_DNA"/>
</dbReference>
<keyword evidence="2" id="KW-0488">Methylation</keyword>
<keyword evidence="4" id="KW-0281">Fimbrium</keyword>
<evidence type="ECO:0000256" key="3">
    <source>
        <dbReference type="ARBA" id="ARBA00023157"/>
    </source>
</evidence>
<comment type="caution">
    <text evidence="6">The sequence shown here is derived from an EMBL/GenBank/DDBJ whole genome shotgun (WGS) entry which is preliminary data.</text>
</comment>
<keyword evidence="5" id="KW-0812">Transmembrane</keyword>
<accession>A0A918U933</accession>
<gene>
    <name evidence="6" type="primary">pilE</name>
    <name evidence="6" type="ORF">GCM10011289_11290</name>
</gene>
<proteinExistence type="inferred from homology"/>
<reference evidence="6" key="1">
    <citation type="journal article" date="2014" name="Int. J. Syst. Evol. Microbiol.">
        <title>Complete genome sequence of Corynebacterium casei LMG S-19264T (=DSM 44701T), isolated from a smear-ripened cheese.</title>
        <authorList>
            <consortium name="US DOE Joint Genome Institute (JGI-PGF)"/>
            <person name="Walter F."/>
            <person name="Albersmeier A."/>
            <person name="Kalinowski J."/>
            <person name="Ruckert C."/>
        </authorList>
    </citation>
    <scope>NUCLEOTIDE SEQUENCE</scope>
    <source>
        <strain evidence="6">KCTC 32182</strain>
    </source>
</reference>
<comment type="similarity">
    <text evidence="1 4">Belongs to the N-Me-Phe pilin family.</text>
</comment>
<dbReference type="PANTHER" id="PTHR30093:SF34">
    <property type="entry name" value="PREPILIN PEPTIDASE-DEPENDENT PROTEIN D"/>
    <property type="match status" value="1"/>
</dbReference>
<dbReference type="RefSeq" id="WP_189532120.1">
    <property type="nucleotide sequence ID" value="NZ_BMYX01000004.1"/>
</dbReference>
<sequence>MQHRAQRGFTLIELMIVVAIVGILATLAVPRYLDYTRRARVAEALTLMAGAKTRVSEAIITNNVMPATAALVLPAVSTDNVSDVSYALANGNGFITATLTPAVAPANTNAISLRATLNNGNLTWACVNGNSAGQNGVPAEILPSSCVQPAAAPANP</sequence>
<dbReference type="Pfam" id="PF07963">
    <property type="entry name" value="N_methyl"/>
    <property type="match status" value="1"/>
</dbReference>
<evidence type="ECO:0000256" key="4">
    <source>
        <dbReference type="RuleBase" id="RU000389"/>
    </source>
</evidence>
<keyword evidence="5" id="KW-1133">Transmembrane helix</keyword>
<feature type="transmembrane region" description="Helical" evidence="5">
    <location>
        <begin position="12"/>
        <end position="33"/>
    </location>
</feature>
<dbReference type="PANTHER" id="PTHR30093">
    <property type="entry name" value="GENERAL SECRETION PATHWAY PROTEIN G"/>
    <property type="match status" value="1"/>
</dbReference>
<dbReference type="AlphaFoldDB" id="A0A918U933"/>
<reference evidence="6" key="2">
    <citation type="submission" date="2020-09" db="EMBL/GenBank/DDBJ databases">
        <authorList>
            <person name="Sun Q."/>
            <person name="Kim S."/>
        </authorList>
    </citation>
    <scope>NUCLEOTIDE SEQUENCE</scope>
    <source>
        <strain evidence="6">KCTC 32182</strain>
    </source>
</reference>
<dbReference type="NCBIfam" id="TIGR02532">
    <property type="entry name" value="IV_pilin_GFxxxE"/>
    <property type="match status" value="1"/>
</dbReference>
<dbReference type="GO" id="GO:0007155">
    <property type="term" value="P:cell adhesion"/>
    <property type="evidence" value="ECO:0007669"/>
    <property type="project" value="InterPro"/>
</dbReference>
<dbReference type="InterPro" id="IPR012902">
    <property type="entry name" value="N_methyl_site"/>
</dbReference>
<keyword evidence="7" id="KW-1185">Reference proteome</keyword>
<dbReference type="Pfam" id="PF00114">
    <property type="entry name" value="Pilin"/>
    <property type="match status" value="1"/>
</dbReference>
<dbReference type="Gene3D" id="3.30.700.10">
    <property type="entry name" value="Glycoprotein, Type 4 Pilin"/>
    <property type="match status" value="1"/>
</dbReference>
<evidence type="ECO:0000313" key="7">
    <source>
        <dbReference type="Proteomes" id="UP000645257"/>
    </source>
</evidence>